<evidence type="ECO:0000313" key="1">
    <source>
        <dbReference type="EMBL" id="SHJ96686.1"/>
    </source>
</evidence>
<dbReference type="Proteomes" id="UP000184386">
    <property type="component" value="Unassembled WGS sequence"/>
</dbReference>
<dbReference type="OrthoDB" id="1930403at2"/>
<dbReference type="EMBL" id="FRAC01000008">
    <property type="protein sequence ID" value="SHJ96686.1"/>
    <property type="molecule type" value="Genomic_DNA"/>
</dbReference>
<gene>
    <name evidence="1" type="ORF">SAMN02745136_01358</name>
</gene>
<dbReference type="RefSeq" id="WP_073274169.1">
    <property type="nucleotide sequence ID" value="NZ_FRAC01000008.1"/>
</dbReference>
<sequence length="106" mass="12181">MEEMDYLEEVLGETKRLLSDLFTSGLVSAHDGTLEEMDKISDTCRQCGLTFAGEKLKELAEEVKANRHRMSGDFDRAVDLFCSLDQYLSLCERKLTLDKVRTWQII</sequence>
<keyword evidence="2" id="KW-1185">Reference proteome</keyword>
<evidence type="ECO:0000313" key="2">
    <source>
        <dbReference type="Proteomes" id="UP000184386"/>
    </source>
</evidence>
<organism evidence="1 2">
    <name type="scientific">Anaerocolumna jejuensis DSM 15929</name>
    <dbReference type="NCBI Taxonomy" id="1121322"/>
    <lineage>
        <taxon>Bacteria</taxon>
        <taxon>Bacillati</taxon>
        <taxon>Bacillota</taxon>
        <taxon>Clostridia</taxon>
        <taxon>Lachnospirales</taxon>
        <taxon>Lachnospiraceae</taxon>
        <taxon>Anaerocolumna</taxon>
    </lineage>
</organism>
<reference evidence="1 2" key="1">
    <citation type="submission" date="2016-11" db="EMBL/GenBank/DDBJ databases">
        <authorList>
            <person name="Jaros S."/>
            <person name="Januszkiewicz K."/>
            <person name="Wedrychowicz H."/>
        </authorList>
    </citation>
    <scope>NUCLEOTIDE SEQUENCE [LARGE SCALE GENOMIC DNA]</scope>
    <source>
        <strain evidence="1 2">DSM 15929</strain>
    </source>
</reference>
<protein>
    <submittedName>
        <fullName evidence="1">Uncharacterized protein</fullName>
    </submittedName>
</protein>
<name>A0A1M6NM25_9FIRM</name>
<dbReference type="STRING" id="1121322.SAMN02745136_01358"/>
<accession>A0A1M6NM25</accession>
<proteinExistence type="predicted"/>
<dbReference type="AlphaFoldDB" id="A0A1M6NM25"/>